<dbReference type="Pfam" id="PF02616">
    <property type="entry name" value="SMC_ScpA"/>
    <property type="match status" value="1"/>
</dbReference>
<dbReference type="KEGG" id="caul:KCG34_00400"/>
<dbReference type="AlphaFoldDB" id="A0A975G0T7"/>
<name>A0A975G0T7_9CAUL</name>
<protein>
    <recommendedName>
        <fullName evidence="1">Segregation and condensation protein A</fullName>
    </recommendedName>
</protein>
<evidence type="ECO:0000313" key="3">
    <source>
        <dbReference type="Proteomes" id="UP000676409"/>
    </source>
</evidence>
<dbReference type="RefSeq" id="WP_211938443.1">
    <property type="nucleotide sequence ID" value="NZ_CP073078.1"/>
</dbReference>
<dbReference type="PANTHER" id="PTHR33969">
    <property type="entry name" value="SEGREGATION AND CONDENSATION PROTEIN A"/>
    <property type="match status" value="1"/>
</dbReference>
<sequence>MSEPIQPFLDFADADVAAEDGEALIVDLEGYEGPLHVLLALARSQKVDLLQLSITRLAEQYLAFVQSARRQRFALAADYLVMAAWLAYLKSRLLLPKPQRKGPEEPPAEEMAAALAFRLAKLDAIRRAVEALKARPQLKRDVFTRGDPDAIQISSTTRFDGDLYGLIQAYVEQRRRDAVRRYQPRVPEAYPLEDARRRLRGKLGEMRGWTPLRVIAPGRLAANDDENRGPTRASYLASTLAAGLELVREGELEARQAEHFADLYLRARGLRLEAAE</sequence>
<dbReference type="InterPro" id="IPR003768">
    <property type="entry name" value="ScpA"/>
</dbReference>
<gene>
    <name evidence="2" type="ORF">KCG34_00400</name>
</gene>
<proteinExistence type="predicted"/>
<dbReference type="Gene3D" id="6.10.250.2410">
    <property type="match status" value="1"/>
</dbReference>
<evidence type="ECO:0000256" key="1">
    <source>
        <dbReference type="ARBA" id="ARBA00044777"/>
    </source>
</evidence>
<evidence type="ECO:0000313" key="2">
    <source>
        <dbReference type="EMBL" id="QUD88392.1"/>
    </source>
</evidence>
<dbReference type="EMBL" id="CP073078">
    <property type="protein sequence ID" value="QUD88392.1"/>
    <property type="molecule type" value="Genomic_DNA"/>
</dbReference>
<keyword evidence="3" id="KW-1185">Reference proteome</keyword>
<dbReference type="PANTHER" id="PTHR33969:SF2">
    <property type="entry name" value="SEGREGATION AND CONDENSATION PROTEIN A"/>
    <property type="match status" value="1"/>
</dbReference>
<dbReference type="Proteomes" id="UP000676409">
    <property type="component" value="Chromosome"/>
</dbReference>
<accession>A0A975G0T7</accession>
<reference evidence="2" key="1">
    <citation type="submission" date="2021-04" db="EMBL/GenBank/DDBJ databases">
        <title>The complete genome sequence of Caulobacter sp. S6.</title>
        <authorList>
            <person name="Tang Y."/>
            <person name="Ouyang W."/>
            <person name="Liu Q."/>
            <person name="Huang B."/>
            <person name="Guo Z."/>
            <person name="Lei P."/>
        </authorList>
    </citation>
    <scope>NUCLEOTIDE SEQUENCE</scope>
    <source>
        <strain evidence="2">S6</strain>
    </source>
</reference>
<organism evidence="2 3">
    <name type="scientific">Phenylobacterium montanum</name>
    <dbReference type="NCBI Taxonomy" id="2823693"/>
    <lineage>
        <taxon>Bacteria</taxon>
        <taxon>Pseudomonadati</taxon>
        <taxon>Pseudomonadota</taxon>
        <taxon>Alphaproteobacteria</taxon>
        <taxon>Caulobacterales</taxon>
        <taxon>Caulobacteraceae</taxon>
        <taxon>Phenylobacterium</taxon>
    </lineage>
</organism>